<keyword evidence="1" id="KW-0812">Transmembrane</keyword>
<dbReference type="RefSeq" id="WP_053222693.1">
    <property type="nucleotide sequence ID" value="NZ_JSVA01000006.1"/>
</dbReference>
<evidence type="ECO:0000313" key="2">
    <source>
        <dbReference type="EMBL" id="KOF03735.1"/>
    </source>
</evidence>
<evidence type="ECO:0008006" key="4">
    <source>
        <dbReference type="Google" id="ProtNLM"/>
    </source>
</evidence>
<feature type="transmembrane region" description="Helical" evidence="1">
    <location>
        <begin position="93"/>
        <end position="117"/>
    </location>
</feature>
<proteinExistence type="predicted"/>
<keyword evidence="1" id="KW-0472">Membrane</keyword>
<dbReference type="AlphaFoldDB" id="A0A0L8ANC5"/>
<sequence length="132" mass="14954">MNFNESSHKKILGILFIAFSALGLLGLVFYDFFMDFVLNLAAMDNDPMPPEALWIFDFIDSILWAIAILFLIPKIVIGFGLVNGRRWAMMPALVYGIIGIISFPVGTLIGIYSILIYTAKPREEDDFERRTN</sequence>
<evidence type="ECO:0000256" key="1">
    <source>
        <dbReference type="SAM" id="Phobius"/>
    </source>
</evidence>
<dbReference type="PATRIC" id="fig|1566026.4.peg.2917"/>
<reference evidence="3" key="1">
    <citation type="submission" date="2014-11" db="EMBL/GenBank/DDBJ databases">
        <title>Genome sequencing of Roseivirga sp. D-25.</title>
        <authorList>
            <person name="Selvaratnam C."/>
            <person name="Thevarajoo S."/>
            <person name="Goh K.M."/>
            <person name="Eee R."/>
            <person name="Chan K.-G."/>
            <person name="Chong C.S."/>
        </authorList>
    </citation>
    <scope>NUCLEOTIDE SEQUENCE [LARGE SCALE GENOMIC DNA]</scope>
    <source>
        <strain evidence="3">D-25</strain>
    </source>
</reference>
<dbReference type="OrthoDB" id="1121776at2"/>
<name>A0A0L8ANC5_9BACT</name>
<organism evidence="2 3">
    <name type="scientific">Roseivirga seohaensis subsp. aquiponti</name>
    <dbReference type="NCBI Taxonomy" id="1566026"/>
    <lineage>
        <taxon>Bacteria</taxon>
        <taxon>Pseudomonadati</taxon>
        <taxon>Bacteroidota</taxon>
        <taxon>Cytophagia</taxon>
        <taxon>Cytophagales</taxon>
        <taxon>Roseivirgaceae</taxon>
        <taxon>Roseivirga</taxon>
    </lineage>
</organism>
<protein>
    <recommendedName>
        <fullName evidence="4">DUF4064 domain-containing protein</fullName>
    </recommendedName>
</protein>
<keyword evidence="1" id="KW-1133">Transmembrane helix</keyword>
<keyword evidence="3" id="KW-1185">Reference proteome</keyword>
<accession>A0A0L8ANC5</accession>
<evidence type="ECO:0000313" key="3">
    <source>
        <dbReference type="Proteomes" id="UP000036908"/>
    </source>
</evidence>
<feature type="transmembrane region" description="Helical" evidence="1">
    <location>
        <begin position="12"/>
        <end position="33"/>
    </location>
</feature>
<comment type="caution">
    <text evidence="2">The sequence shown here is derived from an EMBL/GenBank/DDBJ whole genome shotgun (WGS) entry which is preliminary data.</text>
</comment>
<gene>
    <name evidence="2" type="ORF">OB69_05465</name>
</gene>
<dbReference type="Proteomes" id="UP000036908">
    <property type="component" value="Unassembled WGS sequence"/>
</dbReference>
<dbReference type="EMBL" id="JSVA01000006">
    <property type="protein sequence ID" value="KOF03735.1"/>
    <property type="molecule type" value="Genomic_DNA"/>
</dbReference>